<keyword evidence="3" id="KW-1185">Reference proteome</keyword>
<evidence type="ECO:0000313" key="3">
    <source>
        <dbReference type="Proteomes" id="UP000295662"/>
    </source>
</evidence>
<reference evidence="2 3" key="1">
    <citation type="submission" date="2019-03" db="EMBL/GenBank/DDBJ databases">
        <title>Genomic Encyclopedia of Archaeal and Bacterial Type Strains, Phase II (KMG-II): from individual species to whole genera.</title>
        <authorList>
            <person name="Goeker M."/>
        </authorList>
    </citation>
    <scope>NUCLEOTIDE SEQUENCE [LARGE SCALE GENOMIC DNA]</scope>
    <source>
        <strain evidence="2 3">ATCC 25309</strain>
    </source>
</reference>
<dbReference type="Pfam" id="PF01850">
    <property type="entry name" value="PIN"/>
    <property type="match status" value="1"/>
</dbReference>
<dbReference type="AlphaFoldDB" id="A0A4R7RIX7"/>
<name>A0A4R7RIX7_9BACT</name>
<organism evidence="2 3">
    <name type="scientific">Prosthecobacter fusiformis</name>
    <dbReference type="NCBI Taxonomy" id="48464"/>
    <lineage>
        <taxon>Bacteria</taxon>
        <taxon>Pseudomonadati</taxon>
        <taxon>Verrucomicrobiota</taxon>
        <taxon>Verrucomicrobiia</taxon>
        <taxon>Verrucomicrobiales</taxon>
        <taxon>Verrucomicrobiaceae</taxon>
        <taxon>Prosthecobacter</taxon>
    </lineage>
</organism>
<dbReference type="SUPFAM" id="SSF88723">
    <property type="entry name" value="PIN domain-like"/>
    <property type="match status" value="1"/>
</dbReference>
<dbReference type="Proteomes" id="UP000295662">
    <property type="component" value="Unassembled WGS sequence"/>
</dbReference>
<comment type="caution">
    <text evidence="2">The sequence shown here is derived from an EMBL/GenBank/DDBJ whole genome shotgun (WGS) entry which is preliminary data.</text>
</comment>
<dbReference type="EMBL" id="SOCA01000014">
    <property type="protein sequence ID" value="TDU63221.1"/>
    <property type="molecule type" value="Genomic_DNA"/>
</dbReference>
<dbReference type="InterPro" id="IPR029060">
    <property type="entry name" value="PIN-like_dom_sf"/>
</dbReference>
<evidence type="ECO:0000313" key="2">
    <source>
        <dbReference type="EMBL" id="TDU63221.1"/>
    </source>
</evidence>
<dbReference type="Gene3D" id="3.40.50.1010">
    <property type="entry name" value="5'-nuclease"/>
    <property type="match status" value="1"/>
</dbReference>
<dbReference type="CDD" id="cd09874">
    <property type="entry name" value="PIN_MT3492-like"/>
    <property type="match status" value="1"/>
</dbReference>
<sequence>MTSAYYDSTYLFKLQCQENGSFEVRAHAVTIDALYCSMHGRAEFVSACHRKVREGTATLIQLQTLLAQVSEDTKAGGLRWLPITEATISRVESVFSTASETTYLRAADAMHLACAAENGFSEIYSNDRHLLAAAHLFGLRGVNVIP</sequence>
<accession>A0A4R7RIX7</accession>
<protein>
    <submittedName>
        <fullName evidence="2">PIN domain-containing protein</fullName>
    </submittedName>
</protein>
<dbReference type="RefSeq" id="WP_133797399.1">
    <property type="nucleotide sequence ID" value="NZ_SOCA01000014.1"/>
</dbReference>
<evidence type="ECO:0000259" key="1">
    <source>
        <dbReference type="Pfam" id="PF01850"/>
    </source>
</evidence>
<dbReference type="OrthoDB" id="194818at2"/>
<proteinExistence type="predicted"/>
<gene>
    <name evidence="2" type="ORF">EI77_04430</name>
</gene>
<dbReference type="InterPro" id="IPR002716">
    <property type="entry name" value="PIN_dom"/>
</dbReference>
<feature type="domain" description="PIN" evidence="1">
    <location>
        <begin position="7"/>
        <end position="134"/>
    </location>
</feature>